<dbReference type="SUPFAM" id="SSF54277">
    <property type="entry name" value="CAD &amp; PB1 domains"/>
    <property type="match status" value="1"/>
</dbReference>
<dbReference type="AlphaFoldDB" id="A0AAV5HNZ8"/>
<keyword evidence="6 8" id="KW-0539">Nucleus</keyword>
<comment type="subcellular location">
    <subcellularLocation>
        <location evidence="1 8">Nucleus</location>
    </subcellularLocation>
</comment>
<evidence type="ECO:0000256" key="6">
    <source>
        <dbReference type="ARBA" id="ARBA00023242"/>
    </source>
</evidence>
<evidence type="ECO:0000259" key="10">
    <source>
        <dbReference type="PROSITE" id="PS50863"/>
    </source>
</evidence>
<evidence type="ECO:0000256" key="7">
    <source>
        <dbReference type="ARBA" id="ARBA00023294"/>
    </source>
</evidence>
<comment type="function">
    <text evidence="8">Auxin response factors (ARFs) are transcriptional factors that bind specifically to the DNA sequence 5'-TGTCTC-3' found in the auxin-responsive promoter elements (AuxREs).</text>
</comment>
<dbReference type="GO" id="GO:0005634">
    <property type="term" value="C:nucleus"/>
    <property type="evidence" value="ECO:0007669"/>
    <property type="project" value="UniProtKB-SubCell"/>
</dbReference>
<dbReference type="Pfam" id="PF06507">
    <property type="entry name" value="ARF_AD"/>
    <property type="match status" value="1"/>
</dbReference>
<evidence type="ECO:0000256" key="5">
    <source>
        <dbReference type="ARBA" id="ARBA00023163"/>
    </source>
</evidence>
<accession>A0AAV5HNZ8</accession>
<dbReference type="Proteomes" id="UP001054252">
    <property type="component" value="Unassembled WGS sequence"/>
</dbReference>
<gene>
    <name evidence="12" type="ORF">SLEP1_g1214</name>
</gene>
<dbReference type="InterPro" id="IPR010525">
    <property type="entry name" value="ARF_dom"/>
</dbReference>
<feature type="region of interest" description="Disordered" evidence="9">
    <location>
        <begin position="1"/>
        <end position="33"/>
    </location>
</feature>
<feature type="domain" description="PB1" evidence="11">
    <location>
        <begin position="616"/>
        <end position="698"/>
    </location>
</feature>
<dbReference type="EMBL" id="BPVZ01000001">
    <property type="protein sequence ID" value="GKU86725.1"/>
    <property type="molecule type" value="Genomic_DNA"/>
</dbReference>
<feature type="compositionally biased region" description="Basic and acidic residues" evidence="9">
    <location>
        <begin position="393"/>
        <end position="405"/>
    </location>
</feature>
<dbReference type="PANTHER" id="PTHR31384">
    <property type="entry name" value="AUXIN RESPONSE FACTOR 4-RELATED"/>
    <property type="match status" value="1"/>
</dbReference>
<dbReference type="Pfam" id="PF02309">
    <property type="entry name" value="AUX_IAA"/>
    <property type="match status" value="1"/>
</dbReference>
<dbReference type="PROSITE" id="PS50863">
    <property type="entry name" value="B3"/>
    <property type="match status" value="1"/>
</dbReference>
<dbReference type="Gene3D" id="3.10.20.90">
    <property type="entry name" value="Phosphatidylinositol 3-kinase Catalytic Subunit, Chain A, domain 1"/>
    <property type="match status" value="1"/>
</dbReference>
<feature type="compositionally biased region" description="Polar residues" evidence="9">
    <location>
        <begin position="581"/>
        <end position="601"/>
    </location>
</feature>
<dbReference type="GO" id="GO:0006355">
    <property type="term" value="P:regulation of DNA-templated transcription"/>
    <property type="evidence" value="ECO:0007669"/>
    <property type="project" value="InterPro"/>
</dbReference>
<evidence type="ECO:0000256" key="4">
    <source>
        <dbReference type="ARBA" id="ARBA00023125"/>
    </source>
</evidence>
<dbReference type="FunFam" id="2.40.330.10:FF:000001">
    <property type="entry name" value="Auxin response factor"/>
    <property type="match status" value="1"/>
</dbReference>
<feature type="region of interest" description="Disordered" evidence="9">
    <location>
        <begin position="559"/>
        <end position="601"/>
    </location>
</feature>
<dbReference type="FunFam" id="2.30.30.1040:FF:000001">
    <property type="entry name" value="Auxin response factor"/>
    <property type="match status" value="1"/>
</dbReference>
<dbReference type="InterPro" id="IPR053793">
    <property type="entry name" value="PB1-like"/>
</dbReference>
<dbReference type="InterPro" id="IPR003340">
    <property type="entry name" value="B3_DNA-bd"/>
</dbReference>
<keyword evidence="7 8" id="KW-0927">Auxin signaling pathway</keyword>
<reference evidence="12 13" key="1">
    <citation type="journal article" date="2021" name="Commun. Biol.">
        <title>The genome of Shorea leprosula (Dipterocarpaceae) highlights the ecological relevance of drought in aseasonal tropical rainforests.</title>
        <authorList>
            <person name="Ng K.K.S."/>
            <person name="Kobayashi M.J."/>
            <person name="Fawcett J.A."/>
            <person name="Hatakeyama M."/>
            <person name="Paape T."/>
            <person name="Ng C.H."/>
            <person name="Ang C.C."/>
            <person name="Tnah L.H."/>
            <person name="Lee C.T."/>
            <person name="Nishiyama T."/>
            <person name="Sese J."/>
            <person name="O'Brien M.J."/>
            <person name="Copetti D."/>
            <person name="Mohd Noor M.I."/>
            <person name="Ong R.C."/>
            <person name="Putra M."/>
            <person name="Sireger I.Z."/>
            <person name="Indrioko S."/>
            <person name="Kosugi Y."/>
            <person name="Izuno A."/>
            <person name="Isagi Y."/>
            <person name="Lee S.L."/>
            <person name="Shimizu K.K."/>
        </authorList>
    </citation>
    <scope>NUCLEOTIDE SEQUENCE [LARGE SCALE GENOMIC DNA]</scope>
    <source>
        <strain evidence="12">214</strain>
    </source>
</reference>
<comment type="caution">
    <text evidence="12">The sequence shown here is derived from an EMBL/GenBank/DDBJ whole genome shotgun (WGS) entry which is preliminary data.</text>
</comment>
<name>A0AAV5HNZ8_9ROSI</name>
<evidence type="ECO:0000256" key="2">
    <source>
        <dbReference type="ARBA" id="ARBA00007853"/>
    </source>
</evidence>
<dbReference type="InterPro" id="IPR015300">
    <property type="entry name" value="DNA-bd_pseudobarrel_sf"/>
</dbReference>
<keyword evidence="13" id="KW-1185">Reference proteome</keyword>
<feature type="region of interest" description="Disordered" evidence="9">
    <location>
        <begin position="380"/>
        <end position="405"/>
    </location>
</feature>
<dbReference type="InterPro" id="IPR044835">
    <property type="entry name" value="ARF_plant"/>
</dbReference>
<evidence type="ECO:0000313" key="13">
    <source>
        <dbReference type="Proteomes" id="UP001054252"/>
    </source>
</evidence>
<dbReference type="Pfam" id="PF02362">
    <property type="entry name" value="B3"/>
    <property type="match status" value="1"/>
</dbReference>
<dbReference type="CDD" id="cd10017">
    <property type="entry name" value="B3_DNA"/>
    <property type="match status" value="1"/>
</dbReference>
<sequence>MGGDEGDGLSYPSPVAAQEGKPTSAGLPLETTSQGGKNDLYNELWHACAGPLVYVPQTGERVFYFPQGHLEQVKAYTDGDCRTEMPVYKLPSKILCKVMCVQLKAEANTDEVFAQITLFPEAKQDESNLDRNSKLSPQKASSHFFSKKLTPSDTSTHGGFSVPKRHAEECLPPLDMSQQPPTQELVAKDLHGNEWHFRHIYRGHPKRHLLTSGWSTFLSSKKLVTGDVFIFLRGENEELCVGVRRTIKSQNYALASVISCHSMQHGILASASHAISTGTMFIIYYRPWTSPEFIVPFDRYMKLAEADFSVGTRFRMPFEGEESMEQRVIGTIVGIEDVDSIRWPNSEWRCLKVKWDAASDASLHPERVCPWSIEPAESTKKKEPSVLHCQKRPRPDRDGLLQGSDDHATYPGVFQGQEISDRSVNQSGAQKQQLLPHLTLPLNHGCYQTQLQMENPLEIAISDIFYQRPSSTELLSGRNMASFGLPNHCPPTFLSYGVYEKAVASRRFPLPNVNSHVNMLQEGRAFKLRDENEAIFAEPNGGSRIMLFGVNLFDTPQELPSPQVLTPSEQESLCSIPPPSQSSASETNQVSEPSKGTTSVNLSENQWKNCCSVTNRSCTKVLKHGTALGRSVDLMRFDGYQELISELDQMFDFQGSLINGSSGWFLTYTDNEGDLMLIGDSSWQEFQHIVRKMLICPKEEINRMNSSSQDPTPP</sequence>
<dbReference type="SUPFAM" id="SSF101936">
    <property type="entry name" value="DNA-binding pseudobarrel domain"/>
    <property type="match status" value="1"/>
</dbReference>
<organism evidence="12 13">
    <name type="scientific">Rubroshorea leprosula</name>
    <dbReference type="NCBI Taxonomy" id="152421"/>
    <lineage>
        <taxon>Eukaryota</taxon>
        <taxon>Viridiplantae</taxon>
        <taxon>Streptophyta</taxon>
        <taxon>Embryophyta</taxon>
        <taxon>Tracheophyta</taxon>
        <taxon>Spermatophyta</taxon>
        <taxon>Magnoliopsida</taxon>
        <taxon>eudicotyledons</taxon>
        <taxon>Gunneridae</taxon>
        <taxon>Pentapetalae</taxon>
        <taxon>rosids</taxon>
        <taxon>malvids</taxon>
        <taxon>Malvales</taxon>
        <taxon>Dipterocarpaceae</taxon>
        <taxon>Rubroshorea</taxon>
    </lineage>
</organism>
<feature type="compositionally biased region" description="Polar residues" evidence="9">
    <location>
        <begin position="559"/>
        <end position="573"/>
    </location>
</feature>
<dbReference type="GO" id="GO:0009734">
    <property type="term" value="P:auxin-activated signaling pathway"/>
    <property type="evidence" value="ECO:0007669"/>
    <property type="project" value="UniProtKB-KW"/>
</dbReference>
<dbReference type="PANTHER" id="PTHR31384:SF25">
    <property type="entry name" value="AUXIN RESPONSE FACTOR"/>
    <property type="match status" value="1"/>
</dbReference>
<keyword evidence="5 8" id="KW-0804">Transcription</keyword>
<evidence type="ECO:0000256" key="1">
    <source>
        <dbReference type="ARBA" id="ARBA00004123"/>
    </source>
</evidence>
<evidence type="ECO:0000259" key="11">
    <source>
        <dbReference type="PROSITE" id="PS51745"/>
    </source>
</evidence>
<evidence type="ECO:0000256" key="9">
    <source>
        <dbReference type="SAM" id="MobiDB-lite"/>
    </source>
</evidence>
<dbReference type="SMART" id="SM01019">
    <property type="entry name" value="B3"/>
    <property type="match status" value="1"/>
</dbReference>
<keyword evidence="4 8" id="KW-0238">DNA-binding</keyword>
<comment type="similarity">
    <text evidence="2 8">Belongs to the ARF family.</text>
</comment>
<dbReference type="Gene3D" id="2.40.330.10">
    <property type="entry name" value="DNA-binding pseudobarrel domain"/>
    <property type="match status" value="1"/>
</dbReference>
<dbReference type="Gene3D" id="2.30.30.1040">
    <property type="match status" value="1"/>
</dbReference>
<proteinExistence type="inferred from homology"/>
<evidence type="ECO:0000313" key="12">
    <source>
        <dbReference type="EMBL" id="GKU86725.1"/>
    </source>
</evidence>
<dbReference type="PROSITE" id="PS51745">
    <property type="entry name" value="PB1"/>
    <property type="match status" value="1"/>
</dbReference>
<protein>
    <recommendedName>
        <fullName evidence="8">Auxin response factor</fullName>
    </recommendedName>
</protein>
<dbReference type="InterPro" id="IPR033389">
    <property type="entry name" value="AUX/IAA_dom"/>
</dbReference>
<feature type="domain" description="TF-B3" evidence="10">
    <location>
        <begin position="145"/>
        <end position="247"/>
    </location>
</feature>
<comment type="subunit">
    <text evidence="8">Homodimers and heterodimers.</text>
</comment>
<dbReference type="GO" id="GO:0003677">
    <property type="term" value="F:DNA binding"/>
    <property type="evidence" value="ECO:0007669"/>
    <property type="project" value="UniProtKB-KW"/>
</dbReference>
<evidence type="ECO:0000256" key="8">
    <source>
        <dbReference type="RuleBase" id="RU004561"/>
    </source>
</evidence>
<keyword evidence="3 8" id="KW-0805">Transcription regulation</keyword>
<evidence type="ECO:0000256" key="3">
    <source>
        <dbReference type="ARBA" id="ARBA00023015"/>
    </source>
</evidence>